<comment type="caution">
    <text evidence="3">The sequence shown here is derived from an EMBL/GenBank/DDBJ whole genome shotgun (WGS) entry which is preliminary data.</text>
</comment>
<feature type="compositionally biased region" description="Polar residues" evidence="1">
    <location>
        <begin position="95"/>
        <end position="104"/>
    </location>
</feature>
<dbReference type="PANTHER" id="PTHR32166">
    <property type="entry name" value="OSJNBA0013A04.12 PROTEIN"/>
    <property type="match status" value="1"/>
</dbReference>
<dbReference type="InterPro" id="IPR058269">
    <property type="entry name" value="DUF7963"/>
</dbReference>
<dbReference type="PANTHER" id="PTHR32166:SF115">
    <property type="entry name" value="DUF659 DOMAIN-CONTAINING PROTEIN"/>
    <property type="match status" value="1"/>
</dbReference>
<name>A0A7J6EXC5_CANSA</name>
<dbReference type="Proteomes" id="UP000525078">
    <property type="component" value="Unassembled WGS sequence"/>
</dbReference>
<dbReference type="InterPro" id="IPR012337">
    <property type="entry name" value="RNaseH-like_sf"/>
</dbReference>
<proteinExistence type="predicted"/>
<evidence type="ECO:0000259" key="2">
    <source>
        <dbReference type="Pfam" id="PF25908"/>
    </source>
</evidence>
<protein>
    <recommendedName>
        <fullName evidence="2">DUF7963 domain-containing protein</fullName>
    </recommendedName>
</protein>
<feature type="domain" description="DUF7963" evidence="2">
    <location>
        <begin position="15"/>
        <end position="97"/>
    </location>
</feature>
<reference evidence="3 4" key="1">
    <citation type="journal article" date="2020" name="bioRxiv">
        <title>Sequence and annotation of 42 cannabis genomes reveals extensive copy number variation in cannabinoid synthesis and pathogen resistance genes.</title>
        <authorList>
            <person name="Mckernan K.J."/>
            <person name="Helbert Y."/>
            <person name="Kane L.T."/>
            <person name="Ebling H."/>
            <person name="Zhang L."/>
            <person name="Liu B."/>
            <person name="Eaton Z."/>
            <person name="Mclaughlin S."/>
            <person name="Kingan S."/>
            <person name="Baybayan P."/>
            <person name="Concepcion G."/>
            <person name="Jordan M."/>
            <person name="Riva A."/>
            <person name="Barbazuk W."/>
            <person name="Harkins T."/>
        </authorList>
    </citation>
    <scope>NUCLEOTIDE SEQUENCE [LARGE SCALE GENOMIC DNA]</scope>
    <source>
        <strain evidence="4">cv. Jamaican Lion 4</strain>
        <tissue evidence="3">Leaf</tissue>
    </source>
</reference>
<dbReference type="Pfam" id="PF25908">
    <property type="entry name" value="DUF7963"/>
    <property type="match status" value="1"/>
</dbReference>
<sequence length="871" mass="97102">MASTNSTPSDPFPSADDLAAKAVNKRYEGLVTVRTKAIKGKGAWYWAHLEPILIRNPSTNNPKAVKLKCSLCDSVFSASNPSRTATEHLKRGTCPNISSVLRPNSSVSPLPLTTLPSPSSHNHRKRSSQSCMSPPTPHHAPPTALEVHSLAMVESTRYCGEFGYLPPQNAGGGANNNNNNNNSSNNTGLYNHHSMLSGGKDDLGALAMLENSVKKLKSPKASPGPTFSKEQIDSAVELLAEWFYESCGSVSLSSLEHPKFRAFLNHVGLPSLSRREFLGARLDAKFEEAKVESEARIEDAMFFQVASSGWKSKNVCDFPCGDENLVKFTVNLPNRTSVFQKAVFTGGALPSKYAEEILWDTVSGICGGSEQRCVGIVSDKYKAKALKNLEVQNHWMVNLSCQLQGFVSLIKDFNKEFPLFRVVTENCKKLANFVNTESQVRNVFLKYKTQELDCAGLLRVPSSKFDTSKNFGPVLAMLEDVLSCSRVLQMVVMDDSCKVVLVEDPTGREVVRMIQSEGFWNELDSVYSLVKLIRGMVQEIEVERPLVGQCLPLWEELRAKVKEWCAKCSIAEAPVDKIIENRFKKMYHPAWAAAFILDPLNLIRDTSGKYLPPFKCLTHEQQKDVDKLITRLVSREEAHIALMELMKWRSEGLDPLYAQAVQVKQRDPITGKMKVANPQSSRLVWETCLSEFKTLGKVAVRLIFLQATSCGFKCSWSFTKWICVHRHSKIGVEKAQKMIFVAAHAKLERRDLSNEEEKDAELFGGGNVEDDMLNEVFADAPSVDGMGKHKHVEKLCFRKGVEWNTINDYQISLYMIAKKVLGKAEARSMASLFKPTYGKTSDEFFKFPKTIIPQKRNLSEQSNLGSQLGLG</sequence>
<evidence type="ECO:0000313" key="4">
    <source>
        <dbReference type="Proteomes" id="UP000525078"/>
    </source>
</evidence>
<organism evidence="3 4">
    <name type="scientific">Cannabis sativa</name>
    <name type="common">Hemp</name>
    <name type="synonym">Marijuana</name>
    <dbReference type="NCBI Taxonomy" id="3483"/>
    <lineage>
        <taxon>Eukaryota</taxon>
        <taxon>Viridiplantae</taxon>
        <taxon>Streptophyta</taxon>
        <taxon>Embryophyta</taxon>
        <taxon>Tracheophyta</taxon>
        <taxon>Spermatophyta</taxon>
        <taxon>Magnoliopsida</taxon>
        <taxon>eudicotyledons</taxon>
        <taxon>Gunneridae</taxon>
        <taxon>Pentapetalae</taxon>
        <taxon>rosids</taxon>
        <taxon>fabids</taxon>
        <taxon>Rosales</taxon>
        <taxon>Cannabaceae</taxon>
        <taxon>Cannabis</taxon>
    </lineage>
</organism>
<feature type="compositionally biased region" description="Low complexity" evidence="1">
    <location>
        <begin position="105"/>
        <end position="120"/>
    </location>
</feature>
<accession>A0A7J6EXC5</accession>
<feature type="region of interest" description="Disordered" evidence="1">
    <location>
        <begin position="80"/>
        <end position="142"/>
    </location>
</feature>
<dbReference type="SUPFAM" id="SSF53098">
    <property type="entry name" value="Ribonuclease H-like"/>
    <property type="match status" value="1"/>
</dbReference>
<gene>
    <name evidence="3" type="ORF">F8388_020492</name>
</gene>
<dbReference type="EMBL" id="JAATIP010000179">
    <property type="protein sequence ID" value="KAF4362976.1"/>
    <property type="molecule type" value="Genomic_DNA"/>
</dbReference>
<evidence type="ECO:0000256" key="1">
    <source>
        <dbReference type="SAM" id="MobiDB-lite"/>
    </source>
</evidence>
<evidence type="ECO:0000313" key="3">
    <source>
        <dbReference type="EMBL" id="KAF4362976.1"/>
    </source>
</evidence>
<dbReference type="AlphaFoldDB" id="A0A7J6EXC5"/>